<reference evidence="2" key="1">
    <citation type="submission" date="2020-05" db="EMBL/GenBank/DDBJ databases">
        <authorList>
            <person name="Chiriac C."/>
            <person name="Salcher M."/>
            <person name="Ghai R."/>
            <person name="Kavagutti S V."/>
        </authorList>
    </citation>
    <scope>NUCLEOTIDE SEQUENCE</scope>
</reference>
<proteinExistence type="predicted"/>
<dbReference type="Gene3D" id="1.10.1660.10">
    <property type="match status" value="1"/>
</dbReference>
<dbReference type="EMBL" id="CAFBLZ010000053">
    <property type="protein sequence ID" value="CAB4885998.1"/>
    <property type="molecule type" value="Genomic_DNA"/>
</dbReference>
<dbReference type="InterPro" id="IPR009061">
    <property type="entry name" value="DNA-bd_dom_put_sf"/>
</dbReference>
<dbReference type="NCBIfam" id="TIGR01764">
    <property type="entry name" value="excise"/>
    <property type="match status" value="1"/>
</dbReference>
<evidence type="ECO:0000259" key="1">
    <source>
        <dbReference type="Pfam" id="PF12728"/>
    </source>
</evidence>
<sequence>MNMTLFQTDNYLPVPGLTPKEVAKQLGVTESTIYSWISRGYMRANKVGRKRFISQRQISDFFLQRQTGEYVDMTYANGPVR</sequence>
<dbReference type="InterPro" id="IPR041657">
    <property type="entry name" value="HTH_17"/>
</dbReference>
<organism evidence="2">
    <name type="scientific">freshwater metagenome</name>
    <dbReference type="NCBI Taxonomy" id="449393"/>
    <lineage>
        <taxon>unclassified sequences</taxon>
        <taxon>metagenomes</taxon>
        <taxon>ecological metagenomes</taxon>
    </lineage>
</organism>
<gene>
    <name evidence="2" type="ORF">UFOPK3482_00722</name>
</gene>
<dbReference type="AlphaFoldDB" id="A0A6J7EWW1"/>
<dbReference type="Pfam" id="PF12728">
    <property type="entry name" value="HTH_17"/>
    <property type="match status" value="1"/>
</dbReference>
<protein>
    <submittedName>
        <fullName evidence="2">Unannotated protein</fullName>
    </submittedName>
</protein>
<evidence type="ECO:0000313" key="2">
    <source>
        <dbReference type="EMBL" id="CAB4885998.1"/>
    </source>
</evidence>
<name>A0A6J7EWW1_9ZZZZ</name>
<accession>A0A6J7EWW1</accession>
<feature type="domain" description="Helix-turn-helix" evidence="1">
    <location>
        <begin position="17"/>
        <end position="65"/>
    </location>
</feature>
<dbReference type="GO" id="GO:0003677">
    <property type="term" value="F:DNA binding"/>
    <property type="evidence" value="ECO:0007669"/>
    <property type="project" value="InterPro"/>
</dbReference>
<dbReference type="InterPro" id="IPR010093">
    <property type="entry name" value="SinI_DNA-bd"/>
</dbReference>
<dbReference type="SUPFAM" id="SSF46955">
    <property type="entry name" value="Putative DNA-binding domain"/>
    <property type="match status" value="1"/>
</dbReference>